<dbReference type="PROSITE" id="PS01279">
    <property type="entry name" value="PCMT"/>
    <property type="match status" value="1"/>
</dbReference>
<dbReference type="Gene3D" id="3.40.50.150">
    <property type="entry name" value="Vaccinia Virus protein VP39"/>
    <property type="match status" value="1"/>
</dbReference>
<protein>
    <recommendedName>
        <fullName evidence="4 9">Protein-L-isoaspartate O-methyltransferase</fullName>
        <ecNumber evidence="3 9">2.1.1.77</ecNumber>
    </recommendedName>
</protein>
<keyword evidence="6 10" id="KW-0489">Methyltransferase</keyword>
<gene>
    <name evidence="10" type="ORF">COX46_05975</name>
</gene>
<dbReference type="PANTHER" id="PTHR11579">
    <property type="entry name" value="PROTEIN-L-ISOASPARTATE O-METHYLTRANSFERASE"/>
    <property type="match status" value="1"/>
</dbReference>
<accession>A0A2G9Y830</accession>
<dbReference type="PANTHER" id="PTHR11579:SF0">
    <property type="entry name" value="PROTEIN-L-ISOASPARTATE(D-ASPARTATE) O-METHYLTRANSFERASE"/>
    <property type="match status" value="1"/>
</dbReference>
<dbReference type="Proteomes" id="UP000230392">
    <property type="component" value="Unassembled WGS sequence"/>
</dbReference>
<evidence type="ECO:0000313" key="10">
    <source>
        <dbReference type="EMBL" id="PIP15402.1"/>
    </source>
</evidence>
<dbReference type="CDD" id="cd02440">
    <property type="entry name" value="AdoMet_MTases"/>
    <property type="match status" value="1"/>
</dbReference>
<dbReference type="AlphaFoldDB" id="A0A2G9Y830"/>
<keyword evidence="7 10" id="KW-0808">Transferase</keyword>
<comment type="subcellular location">
    <subcellularLocation>
        <location evidence="1">Cytoplasm</location>
    </subcellularLocation>
</comment>
<dbReference type="GO" id="GO:0032259">
    <property type="term" value="P:methylation"/>
    <property type="evidence" value="ECO:0007669"/>
    <property type="project" value="UniProtKB-KW"/>
</dbReference>
<organism evidence="10 11">
    <name type="scientific">bacterium (Candidatus Ratteibacteria) CG23_combo_of_CG06-09_8_20_14_all_48_7</name>
    <dbReference type="NCBI Taxonomy" id="2014292"/>
    <lineage>
        <taxon>Bacteria</taxon>
        <taxon>Candidatus Ratteibacteria</taxon>
    </lineage>
</organism>
<evidence type="ECO:0000256" key="2">
    <source>
        <dbReference type="ARBA" id="ARBA00005369"/>
    </source>
</evidence>
<dbReference type="GO" id="GO:0004719">
    <property type="term" value="F:protein-L-isoaspartate (D-aspartate) O-methyltransferase activity"/>
    <property type="evidence" value="ECO:0007669"/>
    <property type="project" value="UniProtKB-UniRule"/>
</dbReference>
<evidence type="ECO:0000256" key="5">
    <source>
        <dbReference type="ARBA" id="ARBA00022490"/>
    </source>
</evidence>
<evidence type="ECO:0000256" key="8">
    <source>
        <dbReference type="ARBA" id="ARBA00022691"/>
    </source>
</evidence>
<comment type="caution">
    <text evidence="10">The sequence shown here is derived from an EMBL/GenBank/DDBJ whole genome shotgun (WGS) entry which is preliminary data.</text>
</comment>
<dbReference type="EC" id="2.1.1.77" evidence="3 9"/>
<sequence length="205" mass="22909">EMVETQIRARGVRDERVLAVMERVERHLFVPEKYRPFAYEDNPLPIGEGQTISQPYIVALMTELLELKGKEKVLEIGTGSGYQAAILSELARKVYTIEILKPLAESAGERLKKLGYKNVLVKCGDGYQGWQEYAPFDGIIVTCAPAYIPQPLVEQLAEGGKMVIPVGEYFQELKLLRKTKGKITEKSIIPVRFVPMTGESLGVVP</sequence>
<evidence type="ECO:0000256" key="6">
    <source>
        <dbReference type="ARBA" id="ARBA00022603"/>
    </source>
</evidence>
<feature type="non-terminal residue" evidence="10">
    <location>
        <position position="1"/>
    </location>
</feature>
<evidence type="ECO:0000313" key="11">
    <source>
        <dbReference type="Proteomes" id="UP000230392"/>
    </source>
</evidence>
<dbReference type="NCBIfam" id="TIGR00080">
    <property type="entry name" value="pimt"/>
    <property type="match status" value="1"/>
</dbReference>
<dbReference type="SUPFAM" id="SSF53335">
    <property type="entry name" value="S-adenosyl-L-methionine-dependent methyltransferases"/>
    <property type="match status" value="1"/>
</dbReference>
<dbReference type="Pfam" id="PF01135">
    <property type="entry name" value="PCMT"/>
    <property type="match status" value="1"/>
</dbReference>
<dbReference type="GO" id="GO:0005737">
    <property type="term" value="C:cytoplasm"/>
    <property type="evidence" value="ECO:0007669"/>
    <property type="project" value="UniProtKB-SubCell"/>
</dbReference>
<keyword evidence="8" id="KW-0949">S-adenosyl-L-methionine</keyword>
<keyword evidence="5" id="KW-0963">Cytoplasm</keyword>
<dbReference type="InterPro" id="IPR000682">
    <property type="entry name" value="PCMT"/>
</dbReference>
<dbReference type="GO" id="GO:0030091">
    <property type="term" value="P:protein repair"/>
    <property type="evidence" value="ECO:0007669"/>
    <property type="project" value="UniProtKB-UniRule"/>
</dbReference>
<dbReference type="FunFam" id="3.40.50.150:FF:000010">
    <property type="entry name" value="Protein-L-isoaspartate O-methyltransferase"/>
    <property type="match status" value="1"/>
</dbReference>
<dbReference type="EMBL" id="PCRF01000292">
    <property type="protein sequence ID" value="PIP15402.1"/>
    <property type="molecule type" value="Genomic_DNA"/>
</dbReference>
<evidence type="ECO:0000256" key="1">
    <source>
        <dbReference type="ARBA" id="ARBA00004496"/>
    </source>
</evidence>
<reference evidence="10 11" key="1">
    <citation type="submission" date="2017-09" db="EMBL/GenBank/DDBJ databases">
        <title>Depth-based differentiation of microbial function through sediment-hosted aquifers and enrichment of novel symbionts in the deep terrestrial subsurface.</title>
        <authorList>
            <person name="Probst A.J."/>
            <person name="Ladd B."/>
            <person name="Jarett J.K."/>
            <person name="Geller-Mcgrath D.E."/>
            <person name="Sieber C.M."/>
            <person name="Emerson J.B."/>
            <person name="Anantharaman K."/>
            <person name="Thomas B.C."/>
            <person name="Malmstrom R."/>
            <person name="Stieglmeier M."/>
            <person name="Klingl A."/>
            <person name="Woyke T."/>
            <person name="Ryan C.M."/>
            <person name="Banfield J.F."/>
        </authorList>
    </citation>
    <scope>NUCLEOTIDE SEQUENCE [LARGE SCALE GENOMIC DNA]</scope>
    <source>
        <strain evidence="10">CG23_combo_of_CG06-09_8_20_14_all_48_7</strain>
    </source>
</reference>
<comment type="similarity">
    <text evidence="2">Belongs to the methyltransferase superfamily. L-isoaspartyl/D-aspartyl protein methyltransferase family.</text>
</comment>
<proteinExistence type="inferred from homology"/>
<dbReference type="NCBIfam" id="NF001453">
    <property type="entry name" value="PRK00312.1"/>
    <property type="match status" value="1"/>
</dbReference>
<dbReference type="InterPro" id="IPR029063">
    <property type="entry name" value="SAM-dependent_MTases_sf"/>
</dbReference>
<evidence type="ECO:0000256" key="7">
    <source>
        <dbReference type="ARBA" id="ARBA00022679"/>
    </source>
</evidence>
<name>A0A2G9Y830_9BACT</name>
<evidence type="ECO:0000256" key="4">
    <source>
        <dbReference type="ARBA" id="ARBA00013346"/>
    </source>
</evidence>
<dbReference type="HAMAP" id="MF_00090">
    <property type="entry name" value="PIMT"/>
    <property type="match status" value="1"/>
</dbReference>
<evidence type="ECO:0000256" key="3">
    <source>
        <dbReference type="ARBA" id="ARBA00011890"/>
    </source>
</evidence>
<evidence type="ECO:0000256" key="9">
    <source>
        <dbReference type="NCBIfam" id="TIGR00080"/>
    </source>
</evidence>